<evidence type="ECO:0008006" key="3">
    <source>
        <dbReference type="Google" id="ProtNLM"/>
    </source>
</evidence>
<dbReference type="GO" id="GO:0006145">
    <property type="term" value="P:purine nucleobase catabolic process"/>
    <property type="evidence" value="ECO:0007669"/>
    <property type="project" value="TreeGrafter"/>
</dbReference>
<sequence>MGNNILVLKNGNVIDVENGYIVRNNITIENGIIIKLDSENNEEIKENSDVTVLDPQGKWIIPGLIDMHVHIKEGFAPLFTASGVTTVRNTGGNVNELKDLIEASMEAPTP</sequence>
<protein>
    <recommendedName>
        <fullName evidence="3">Dihydroorotase</fullName>
    </recommendedName>
</protein>
<reference evidence="1" key="1">
    <citation type="submission" date="2022-05" db="EMBL/GenBank/DDBJ databases">
        <authorList>
            <person name="Colautti A."/>
            <person name="Iacumin L."/>
        </authorList>
    </citation>
    <scope>NUCLEOTIDE SEQUENCE</scope>
    <source>
        <strain evidence="1">DSM 30747</strain>
    </source>
</reference>
<dbReference type="AlphaFoldDB" id="A0A9X3LDE3"/>
<name>A0A9X3LDE3_9BACI</name>
<evidence type="ECO:0000313" key="1">
    <source>
        <dbReference type="EMBL" id="MCZ8535144.1"/>
    </source>
</evidence>
<dbReference type="PANTHER" id="PTHR43668">
    <property type="entry name" value="ALLANTOINASE"/>
    <property type="match status" value="1"/>
</dbReference>
<dbReference type="GO" id="GO:0005737">
    <property type="term" value="C:cytoplasm"/>
    <property type="evidence" value="ECO:0007669"/>
    <property type="project" value="TreeGrafter"/>
</dbReference>
<gene>
    <name evidence="1" type="ORF">M9R61_17700</name>
</gene>
<dbReference type="SUPFAM" id="SSF51556">
    <property type="entry name" value="Metallo-dependent hydrolases"/>
    <property type="match status" value="1"/>
</dbReference>
<proteinExistence type="predicted"/>
<organism evidence="1 2">
    <name type="scientific">Psychrobacillus psychrodurans</name>
    <dbReference type="NCBI Taxonomy" id="126157"/>
    <lineage>
        <taxon>Bacteria</taxon>
        <taxon>Bacillati</taxon>
        <taxon>Bacillota</taxon>
        <taxon>Bacilli</taxon>
        <taxon>Bacillales</taxon>
        <taxon>Bacillaceae</taxon>
        <taxon>Psychrobacillus</taxon>
    </lineage>
</organism>
<dbReference type="GO" id="GO:0004038">
    <property type="term" value="F:allantoinase activity"/>
    <property type="evidence" value="ECO:0007669"/>
    <property type="project" value="TreeGrafter"/>
</dbReference>
<dbReference type="Gene3D" id="2.30.40.10">
    <property type="entry name" value="Urease, subunit C, domain 1"/>
    <property type="match status" value="1"/>
</dbReference>
<dbReference type="Proteomes" id="UP001152172">
    <property type="component" value="Unassembled WGS sequence"/>
</dbReference>
<evidence type="ECO:0000313" key="2">
    <source>
        <dbReference type="Proteomes" id="UP001152172"/>
    </source>
</evidence>
<dbReference type="InterPro" id="IPR011059">
    <property type="entry name" value="Metal-dep_hydrolase_composite"/>
</dbReference>
<dbReference type="RefSeq" id="WP_269923153.1">
    <property type="nucleotide sequence ID" value="NZ_JAMKBI010000016.1"/>
</dbReference>
<accession>A0A9X3LDE3</accession>
<dbReference type="InterPro" id="IPR032466">
    <property type="entry name" value="Metal_Hydrolase"/>
</dbReference>
<keyword evidence="2" id="KW-1185">Reference proteome</keyword>
<dbReference type="EMBL" id="JAMKBI010000016">
    <property type="protein sequence ID" value="MCZ8535144.1"/>
    <property type="molecule type" value="Genomic_DNA"/>
</dbReference>
<dbReference type="InterPro" id="IPR050138">
    <property type="entry name" value="DHOase/Allantoinase_Hydrolase"/>
</dbReference>
<dbReference type="PANTHER" id="PTHR43668:SF2">
    <property type="entry name" value="ALLANTOINASE"/>
    <property type="match status" value="1"/>
</dbReference>
<dbReference type="SUPFAM" id="SSF51338">
    <property type="entry name" value="Composite domain of metallo-dependent hydrolases"/>
    <property type="match status" value="1"/>
</dbReference>
<comment type="caution">
    <text evidence="1">The sequence shown here is derived from an EMBL/GenBank/DDBJ whole genome shotgun (WGS) entry which is preliminary data.</text>
</comment>